<proteinExistence type="predicted"/>
<evidence type="ECO:0000313" key="1">
    <source>
        <dbReference type="EMBL" id="CAG9102560.1"/>
    </source>
</evidence>
<keyword evidence="2" id="KW-1185">Reference proteome</keyword>
<protein>
    <submittedName>
        <fullName evidence="1">(diamondback moth) hypothetical protein</fullName>
    </submittedName>
</protein>
<gene>
    <name evidence="1" type="ORF">PLXY2_LOCUS3021</name>
</gene>
<sequence length="73" mass="7958">MIPNTHINTNIINVSPIKTINKLERWQCLAGVHARAAARGVEGDRLLAALLDLATLTRVLGRLAPALLQGEMY</sequence>
<accession>A0A8S4DPI6</accession>
<dbReference type="Proteomes" id="UP000653454">
    <property type="component" value="Unassembled WGS sequence"/>
</dbReference>
<evidence type="ECO:0000313" key="2">
    <source>
        <dbReference type="Proteomes" id="UP000653454"/>
    </source>
</evidence>
<organism evidence="1 2">
    <name type="scientific">Plutella xylostella</name>
    <name type="common">Diamondback moth</name>
    <name type="synonym">Plutella maculipennis</name>
    <dbReference type="NCBI Taxonomy" id="51655"/>
    <lineage>
        <taxon>Eukaryota</taxon>
        <taxon>Metazoa</taxon>
        <taxon>Ecdysozoa</taxon>
        <taxon>Arthropoda</taxon>
        <taxon>Hexapoda</taxon>
        <taxon>Insecta</taxon>
        <taxon>Pterygota</taxon>
        <taxon>Neoptera</taxon>
        <taxon>Endopterygota</taxon>
        <taxon>Lepidoptera</taxon>
        <taxon>Glossata</taxon>
        <taxon>Ditrysia</taxon>
        <taxon>Yponomeutoidea</taxon>
        <taxon>Plutellidae</taxon>
        <taxon>Plutella</taxon>
    </lineage>
</organism>
<comment type="caution">
    <text evidence="1">The sequence shown here is derived from an EMBL/GenBank/DDBJ whole genome shotgun (WGS) entry which is preliminary data.</text>
</comment>
<reference evidence="1" key="1">
    <citation type="submission" date="2020-11" db="EMBL/GenBank/DDBJ databases">
        <authorList>
            <person name="Whiteford S."/>
        </authorList>
    </citation>
    <scope>NUCLEOTIDE SEQUENCE</scope>
</reference>
<name>A0A8S4DPI6_PLUXY</name>
<dbReference type="EMBL" id="CAJHNJ030000007">
    <property type="protein sequence ID" value="CAG9102560.1"/>
    <property type="molecule type" value="Genomic_DNA"/>
</dbReference>
<dbReference type="AlphaFoldDB" id="A0A8S4DPI6"/>